<dbReference type="PANTHER" id="PTHR42771:SF2">
    <property type="entry name" value="IRON(3+)-HYDROXAMATE IMPORT ATP-BINDING PROTEIN FHUC"/>
    <property type="match status" value="1"/>
</dbReference>
<keyword evidence="4" id="KW-0410">Iron transport</keyword>
<organism evidence="11 12">
    <name type="scientific">Sulfitobacter porphyrae</name>
    <dbReference type="NCBI Taxonomy" id="1246864"/>
    <lineage>
        <taxon>Bacteria</taxon>
        <taxon>Pseudomonadati</taxon>
        <taxon>Pseudomonadota</taxon>
        <taxon>Alphaproteobacteria</taxon>
        <taxon>Rhodobacterales</taxon>
        <taxon>Roseobacteraceae</taxon>
        <taxon>Sulfitobacter</taxon>
    </lineage>
</organism>
<evidence type="ECO:0000259" key="10">
    <source>
        <dbReference type="PROSITE" id="PS50893"/>
    </source>
</evidence>
<keyword evidence="9" id="KW-0472">Membrane</keyword>
<evidence type="ECO:0000256" key="5">
    <source>
        <dbReference type="ARBA" id="ARBA00022741"/>
    </source>
</evidence>
<dbReference type="SUPFAM" id="SSF52540">
    <property type="entry name" value="P-loop containing nucleoside triphosphate hydrolases"/>
    <property type="match status" value="1"/>
</dbReference>
<feature type="domain" description="ABC transporter" evidence="10">
    <location>
        <begin position="6"/>
        <end position="242"/>
    </location>
</feature>
<keyword evidence="12" id="KW-1185">Reference proteome</keyword>
<comment type="subcellular location">
    <subcellularLocation>
        <location evidence="1">Cell membrane</location>
        <topology evidence="1">Peripheral membrane protein</topology>
    </subcellularLocation>
</comment>
<dbReference type="Pfam" id="PF00005">
    <property type="entry name" value="ABC_tran"/>
    <property type="match status" value="1"/>
</dbReference>
<dbReference type="PROSITE" id="PS50893">
    <property type="entry name" value="ABC_TRANSPORTER_2"/>
    <property type="match status" value="1"/>
</dbReference>
<evidence type="ECO:0000256" key="8">
    <source>
        <dbReference type="ARBA" id="ARBA00023065"/>
    </source>
</evidence>
<gene>
    <name evidence="11" type="ORF">ACFQFQ_24145</name>
</gene>
<comment type="caution">
    <text evidence="11">The sequence shown here is derived from an EMBL/GenBank/DDBJ whole genome shotgun (WGS) entry which is preliminary data.</text>
</comment>
<dbReference type="Proteomes" id="UP001596353">
    <property type="component" value="Unassembled WGS sequence"/>
</dbReference>
<dbReference type="InterPro" id="IPR003439">
    <property type="entry name" value="ABC_transporter-like_ATP-bd"/>
</dbReference>
<protein>
    <submittedName>
        <fullName evidence="11">ABC transporter ATP-binding protein</fullName>
    </submittedName>
</protein>
<keyword evidence="5" id="KW-0547">Nucleotide-binding</keyword>
<dbReference type="EMBL" id="JBHSWG010000003">
    <property type="protein sequence ID" value="MFC6761882.1"/>
    <property type="molecule type" value="Genomic_DNA"/>
</dbReference>
<dbReference type="Gene3D" id="3.40.50.300">
    <property type="entry name" value="P-loop containing nucleotide triphosphate hydrolases"/>
    <property type="match status" value="1"/>
</dbReference>
<dbReference type="PROSITE" id="PS00211">
    <property type="entry name" value="ABC_TRANSPORTER_1"/>
    <property type="match status" value="1"/>
</dbReference>
<name>A0ABW2B8F5_9RHOB</name>
<dbReference type="PANTHER" id="PTHR42771">
    <property type="entry name" value="IRON(3+)-HYDROXAMATE IMPORT ATP-BINDING PROTEIN FHUC"/>
    <property type="match status" value="1"/>
</dbReference>
<dbReference type="InterPro" id="IPR003593">
    <property type="entry name" value="AAA+_ATPase"/>
</dbReference>
<keyword evidence="6 11" id="KW-0067">ATP-binding</keyword>
<evidence type="ECO:0000313" key="12">
    <source>
        <dbReference type="Proteomes" id="UP001596353"/>
    </source>
</evidence>
<dbReference type="InterPro" id="IPR051535">
    <property type="entry name" value="Siderophore_ABC-ATPase"/>
</dbReference>
<dbReference type="GO" id="GO:0005524">
    <property type="term" value="F:ATP binding"/>
    <property type="evidence" value="ECO:0007669"/>
    <property type="project" value="UniProtKB-KW"/>
</dbReference>
<evidence type="ECO:0000256" key="2">
    <source>
        <dbReference type="ARBA" id="ARBA00022448"/>
    </source>
</evidence>
<dbReference type="SMART" id="SM00382">
    <property type="entry name" value="AAA"/>
    <property type="match status" value="1"/>
</dbReference>
<evidence type="ECO:0000313" key="11">
    <source>
        <dbReference type="EMBL" id="MFC6761882.1"/>
    </source>
</evidence>
<evidence type="ECO:0000256" key="6">
    <source>
        <dbReference type="ARBA" id="ARBA00022840"/>
    </source>
</evidence>
<evidence type="ECO:0000256" key="4">
    <source>
        <dbReference type="ARBA" id="ARBA00022496"/>
    </source>
</evidence>
<accession>A0ABW2B8F5</accession>
<reference evidence="12" key="1">
    <citation type="journal article" date="2019" name="Int. J. Syst. Evol. Microbiol.">
        <title>The Global Catalogue of Microorganisms (GCM) 10K type strain sequencing project: providing services to taxonomists for standard genome sequencing and annotation.</title>
        <authorList>
            <consortium name="The Broad Institute Genomics Platform"/>
            <consortium name="The Broad Institute Genome Sequencing Center for Infectious Disease"/>
            <person name="Wu L."/>
            <person name="Ma J."/>
        </authorList>
    </citation>
    <scope>NUCLEOTIDE SEQUENCE [LARGE SCALE GENOMIC DNA]</scope>
    <source>
        <strain evidence="12">CCUG 66188</strain>
    </source>
</reference>
<keyword evidence="7" id="KW-0408">Iron</keyword>
<evidence type="ECO:0000256" key="1">
    <source>
        <dbReference type="ARBA" id="ARBA00004202"/>
    </source>
</evidence>
<keyword evidence="2" id="KW-0813">Transport</keyword>
<keyword evidence="3" id="KW-1003">Cell membrane</keyword>
<proteinExistence type="predicted"/>
<keyword evidence="8" id="KW-0406">Ion transport</keyword>
<evidence type="ECO:0000256" key="7">
    <source>
        <dbReference type="ARBA" id="ARBA00023004"/>
    </source>
</evidence>
<evidence type="ECO:0000256" key="3">
    <source>
        <dbReference type="ARBA" id="ARBA00022475"/>
    </source>
</evidence>
<dbReference type="InterPro" id="IPR027417">
    <property type="entry name" value="P-loop_NTPase"/>
</dbReference>
<dbReference type="CDD" id="cd03214">
    <property type="entry name" value="ABC_Iron-Siderophores_B12_Hemin"/>
    <property type="match status" value="1"/>
</dbReference>
<dbReference type="InterPro" id="IPR017871">
    <property type="entry name" value="ABC_transporter-like_CS"/>
</dbReference>
<sequence length="260" mass="28145">MSDPLFNVEDLSLRLGNRPVYDSFSVALPKGGLTGIVGPNGCGKSTLLRCLAGVQQPDSGRIVFQGGPLAGLSAVERAQSMAYLPQNPPLVPDMSVGGLVAKGRTPWRKAFRPLSDTDHDAIESALLATGLSDLRATRLSALSGGQRQRVWLALALAQDTPVILLDEPTAFLDLQHQLSLLRLLRQLADERQRSIVMVLHELTLAGRFCDHLLGLRDGQLICAGPAEQVITPDMVAALYDLQAKVARDPVFRKPVVYPRE</sequence>
<evidence type="ECO:0000256" key="9">
    <source>
        <dbReference type="ARBA" id="ARBA00023136"/>
    </source>
</evidence>